<evidence type="ECO:0000256" key="1">
    <source>
        <dbReference type="SAM" id="MobiDB-lite"/>
    </source>
</evidence>
<dbReference type="RefSeq" id="WP_283740850.1">
    <property type="nucleotide sequence ID" value="NZ_JASJEV010000006.1"/>
</dbReference>
<gene>
    <name evidence="3" type="ORF">QNA08_11500</name>
</gene>
<dbReference type="Proteomes" id="UP001321492">
    <property type="component" value="Unassembled WGS sequence"/>
</dbReference>
<feature type="transmembrane region" description="Helical" evidence="2">
    <location>
        <begin position="97"/>
        <end position="116"/>
    </location>
</feature>
<feature type="region of interest" description="Disordered" evidence="1">
    <location>
        <begin position="65"/>
        <end position="85"/>
    </location>
</feature>
<organism evidence="3 4">
    <name type="scientific">Chelatococcus albus</name>
    <dbReference type="NCBI Taxonomy" id="3047466"/>
    <lineage>
        <taxon>Bacteria</taxon>
        <taxon>Pseudomonadati</taxon>
        <taxon>Pseudomonadota</taxon>
        <taxon>Alphaproteobacteria</taxon>
        <taxon>Hyphomicrobiales</taxon>
        <taxon>Chelatococcaceae</taxon>
        <taxon>Chelatococcus</taxon>
    </lineage>
</organism>
<keyword evidence="2" id="KW-1133">Transmembrane helix</keyword>
<evidence type="ECO:0000313" key="3">
    <source>
        <dbReference type="EMBL" id="MDJ1158859.1"/>
    </source>
</evidence>
<sequence>MRIDGSVILTIVASAVMAGFCVIAATMVGLLGFLGLGIVGLMGLLIAFNAEESADRLPDADLARRPVADGGLAPEPSSSRSYEERATRRECALMTGLTKLIGAAFAVVGIGGFFLYQI</sequence>
<comment type="caution">
    <text evidence="3">The sequence shown here is derived from an EMBL/GenBank/DDBJ whole genome shotgun (WGS) entry which is preliminary data.</text>
</comment>
<proteinExistence type="predicted"/>
<keyword evidence="2" id="KW-0472">Membrane</keyword>
<accession>A0ABT7AJ69</accession>
<evidence type="ECO:0000313" key="4">
    <source>
        <dbReference type="Proteomes" id="UP001321492"/>
    </source>
</evidence>
<feature type="transmembrane region" description="Helical" evidence="2">
    <location>
        <begin position="7"/>
        <end position="25"/>
    </location>
</feature>
<protein>
    <submittedName>
        <fullName evidence="3">Uncharacterized protein</fullName>
    </submittedName>
</protein>
<evidence type="ECO:0000256" key="2">
    <source>
        <dbReference type="SAM" id="Phobius"/>
    </source>
</evidence>
<reference evidence="3 4" key="1">
    <citation type="submission" date="2023-05" db="EMBL/GenBank/DDBJ databases">
        <title>Chelatococcus sp. nov., a moderately thermophilic bacterium isolated from hot spring microbial mat.</title>
        <authorList>
            <person name="Hu C.-J."/>
            <person name="Li W.-J."/>
        </authorList>
    </citation>
    <scope>NUCLEOTIDE SEQUENCE [LARGE SCALE GENOMIC DNA]</scope>
    <source>
        <strain evidence="3 4">SYSU G07232</strain>
    </source>
</reference>
<feature type="transmembrane region" description="Helical" evidence="2">
    <location>
        <begin position="31"/>
        <end position="48"/>
    </location>
</feature>
<name>A0ABT7AJ69_9HYPH</name>
<keyword evidence="2" id="KW-0812">Transmembrane</keyword>
<dbReference type="EMBL" id="JASJEV010000006">
    <property type="protein sequence ID" value="MDJ1158859.1"/>
    <property type="molecule type" value="Genomic_DNA"/>
</dbReference>
<keyword evidence="4" id="KW-1185">Reference proteome</keyword>